<protein>
    <submittedName>
        <fullName evidence="1">Uncharacterized protein</fullName>
    </submittedName>
</protein>
<dbReference type="InterPro" id="IPR036375">
    <property type="entry name" value="Hemopexin-like_dom_sf"/>
</dbReference>
<gene>
    <name evidence="1" type="ORF">COI98_06960</name>
</gene>
<dbReference type="PROSITE" id="PS51642">
    <property type="entry name" value="HEMOPEXIN_2"/>
    <property type="match status" value="1"/>
</dbReference>
<organism evidence="1 2">
    <name type="scientific">Bacillus cereus</name>
    <dbReference type="NCBI Taxonomy" id="1396"/>
    <lineage>
        <taxon>Bacteria</taxon>
        <taxon>Bacillati</taxon>
        <taxon>Bacillota</taxon>
        <taxon>Bacilli</taxon>
        <taxon>Bacillales</taxon>
        <taxon>Bacillaceae</taxon>
        <taxon>Bacillus</taxon>
        <taxon>Bacillus cereus group</taxon>
    </lineage>
</organism>
<dbReference type="InterPro" id="IPR018487">
    <property type="entry name" value="Hemopexin-like_repeat"/>
</dbReference>
<dbReference type="Gene3D" id="2.110.10.10">
    <property type="entry name" value="Hemopexin-like domain"/>
    <property type="match status" value="2"/>
</dbReference>
<dbReference type="RefSeq" id="WP_098582998.1">
    <property type="nucleotide sequence ID" value="NZ_NUWJ01000059.1"/>
</dbReference>
<dbReference type="AlphaFoldDB" id="A0A9X6X3E3"/>
<comment type="caution">
    <text evidence="1">The sequence shown here is derived from an EMBL/GenBank/DDBJ whole genome shotgun (WGS) entry which is preliminary data.</text>
</comment>
<sequence>MPERYNFRTLKETNLGQVYTSLGLPVTAFHDSNKTTKRPFFNTVLNSDDSRPNGLWMFKGSEYFFYNLETGEIEDGPRSIAGNFAGDTLPTLFRTGIDSAVWGGPAFPNYWFLFKDQMFVRINSNVSSNVNGTSEDPSFVKERLWQVDYGWRGILGEWATGVWANPDGTWRTDGVPVALHGLGSKYYGTIHFFKDGEYICHDLKTGKVFAGPMPIKDAWKLPDEFSNRIDLAFYGSGPNEENIYFISGEKYALYDFRRNEVIDSGAVEKRFPAFAKFIGRPQLFLVEDYTLKTLVGPAHIGRLIDTRNIGAGSEFTKIFVTETHDMTKTNLTQSLLESDNTSVMSDFHDKMDKNTSTSENSESYKYQLNSKLHAEAEANSLWGGEVNASLNVAGGTDTLRAALSNSVFKSIQSQVTNTKKSTTQTTYNSEDEITKEVNVLKKEIFKETNSSNKARIYEFYEQLQPYITLLVLQHVRVGYMNGTHLKVVELPELLNLLHEVIIEIDQQKQLMTYIQNELTSVTDYQGNPRSIIASSSSSNLMIDKNLSSTYQIQHTDGTVQDISAKGLIKASKSWIEPTFTITCVQIEQDTREIKTDLKPRELKDTKVQCTVVGEILLDEKKLLLVEVISHKNSQKSPTEFFIDYVNKDVDLFKR</sequence>
<evidence type="ECO:0000313" key="2">
    <source>
        <dbReference type="Proteomes" id="UP000224413"/>
    </source>
</evidence>
<reference evidence="1 2" key="1">
    <citation type="submission" date="2017-09" db="EMBL/GenBank/DDBJ databases">
        <title>Large-scale bioinformatics analysis of Bacillus genomes uncovers conserved roles of natural products in bacterial physiology.</title>
        <authorList>
            <consortium name="Agbiome Team Llc"/>
            <person name="Bleich R.M."/>
            <person name="Grubbs K.J."/>
            <person name="Santa Maria K.C."/>
            <person name="Allen S.E."/>
            <person name="Farag S."/>
            <person name="Shank E.A."/>
            <person name="Bowers A."/>
        </authorList>
    </citation>
    <scope>NUCLEOTIDE SEQUENCE [LARGE SCALE GENOMIC DNA]</scope>
    <source>
        <strain evidence="1 2">AFS083741</strain>
    </source>
</reference>
<dbReference type="SUPFAM" id="SSF50923">
    <property type="entry name" value="Hemopexin-like domain"/>
    <property type="match status" value="1"/>
</dbReference>
<name>A0A9X6X3E3_BACCE</name>
<accession>A0A9X6X3E3</accession>
<proteinExistence type="predicted"/>
<dbReference type="Proteomes" id="UP000224413">
    <property type="component" value="Unassembled WGS sequence"/>
</dbReference>
<evidence type="ECO:0000313" key="1">
    <source>
        <dbReference type="EMBL" id="PFK23283.1"/>
    </source>
</evidence>
<dbReference type="EMBL" id="NUWJ01000059">
    <property type="protein sequence ID" value="PFK23283.1"/>
    <property type="molecule type" value="Genomic_DNA"/>
</dbReference>